<organism evidence="1 2">
    <name type="scientific">Bifidobacterium anseris</name>
    <dbReference type="NCBI Taxonomy" id="2020963"/>
    <lineage>
        <taxon>Bacteria</taxon>
        <taxon>Bacillati</taxon>
        <taxon>Actinomycetota</taxon>
        <taxon>Actinomycetes</taxon>
        <taxon>Bifidobacteriales</taxon>
        <taxon>Bifidobacteriaceae</taxon>
        <taxon>Bifidobacterium</taxon>
    </lineage>
</organism>
<dbReference type="EMBL" id="NMYC01000001">
    <property type="protein sequence ID" value="PLS28273.1"/>
    <property type="molecule type" value="Genomic_DNA"/>
</dbReference>
<dbReference type="RefSeq" id="WP_101670971.1">
    <property type="nucleotide sequence ID" value="NZ_NMYC01000001.1"/>
</dbReference>
<keyword evidence="2" id="KW-1185">Reference proteome</keyword>
<dbReference type="AlphaFoldDB" id="A0A2N5J260"/>
<accession>A0A2N5J260</accession>
<evidence type="ECO:0000313" key="2">
    <source>
        <dbReference type="Proteomes" id="UP000234935"/>
    </source>
</evidence>
<comment type="caution">
    <text evidence="1">The sequence shown here is derived from an EMBL/GenBank/DDBJ whole genome shotgun (WGS) entry which is preliminary data.</text>
</comment>
<dbReference type="OrthoDB" id="2110614at2"/>
<name>A0A2N5J260_9BIFI</name>
<evidence type="ECO:0000313" key="1">
    <source>
        <dbReference type="EMBL" id="PLS28273.1"/>
    </source>
</evidence>
<protein>
    <submittedName>
        <fullName evidence="1">Uncharacterized protein</fullName>
    </submittedName>
</protein>
<reference evidence="1 2" key="1">
    <citation type="submission" date="2017-07" db="EMBL/GenBank/DDBJ databases">
        <title>Bifidobacterium novel species.</title>
        <authorList>
            <person name="Lugli G.A."/>
            <person name="Milani C."/>
            <person name="Duranti S."/>
            <person name="Mangifesta M."/>
        </authorList>
    </citation>
    <scope>NUCLEOTIDE SEQUENCE [LARGE SCALE GENOMIC DNA]</scope>
    <source>
        <strain evidence="2">Goo31D</strain>
    </source>
</reference>
<proteinExistence type="predicted"/>
<gene>
    <name evidence="1" type="ORF">CGZ88_0435</name>
</gene>
<dbReference type="Proteomes" id="UP000234935">
    <property type="component" value="Unassembled WGS sequence"/>
</dbReference>
<sequence length="256" mass="28981">MSRRRIVLLLVEGESDATLLTPSFNALFPTLDMPHRTQGEPLRCDVTTVSLYPDDAWVNGLNPRDNAPTMVRKTVQERIARADYTKADVACVVQLIDLDGAFIPSGRIIEDRNCERIVYGEHDITVHDRSQRLQLCALKRRNVNALRGVTEIVNVPYRLFYVSRNLEHAFADLSGTVSTGRKNQTAARLAATFVQEPDRFKDVLTRLYALHRNEAGTAEVSWKNSWDDVMKTGSLLSLHRGSNLWFLPGFVREISK</sequence>